<dbReference type="InterPro" id="IPR042109">
    <property type="entry name" value="Adenylosuccinate_synth_dom1"/>
</dbReference>
<evidence type="ECO:0000256" key="10">
    <source>
        <dbReference type="RuleBase" id="RU000520"/>
    </source>
</evidence>
<keyword evidence="3 8" id="KW-0479">Metal-binding</keyword>
<dbReference type="eggNOG" id="COG0104">
    <property type="taxonomic scope" value="Bacteria"/>
</dbReference>
<dbReference type="PANTHER" id="PTHR11846">
    <property type="entry name" value="ADENYLOSUCCINATE SYNTHETASE"/>
    <property type="match status" value="1"/>
</dbReference>
<keyword evidence="5 8" id="KW-0658">Purine biosynthesis</keyword>
<dbReference type="PANTHER" id="PTHR11846:SF0">
    <property type="entry name" value="ADENYLOSUCCINATE SYNTHETASE"/>
    <property type="match status" value="1"/>
</dbReference>
<organism evidence="11 12">
    <name type="scientific">Veillonella montpellierensis DNF00314</name>
    <dbReference type="NCBI Taxonomy" id="1401067"/>
    <lineage>
        <taxon>Bacteria</taxon>
        <taxon>Bacillati</taxon>
        <taxon>Bacillota</taxon>
        <taxon>Negativicutes</taxon>
        <taxon>Veillonellales</taxon>
        <taxon>Veillonellaceae</taxon>
        <taxon>Veillonella</taxon>
    </lineage>
</organism>
<evidence type="ECO:0000256" key="3">
    <source>
        <dbReference type="ARBA" id="ARBA00022723"/>
    </source>
</evidence>
<dbReference type="FunFam" id="3.90.170.10:FF:000001">
    <property type="entry name" value="Adenylosuccinate synthetase"/>
    <property type="match status" value="1"/>
</dbReference>
<feature type="binding site" description="in other chain" evidence="8">
    <location>
        <begin position="13"/>
        <end position="16"/>
    </location>
    <ligand>
        <name>IMP</name>
        <dbReference type="ChEBI" id="CHEBI:58053"/>
        <note>ligand shared between dimeric partners</note>
    </ligand>
</feature>
<keyword evidence="4 8" id="KW-0547">Nucleotide-binding</keyword>
<proteinExistence type="inferred from homology"/>
<dbReference type="NCBIfam" id="NF002223">
    <property type="entry name" value="PRK01117.1"/>
    <property type="match status" value="1"/>
</dbReference>
<dbReference type="Gene3D" id="3.90.170.10">
    <property type="entry name" value="Adenylosuccinate Synthetase, subunit A, domain 3"/>
    <property type="match status" value="1"/>
</dbReference>
<dbReference type="Pfam" id="PF00709">
    <property type="entry name" value="Adenylsucc_synt"/>
    <property type="match status" value="1"/>
</dbReference>
<gene>
    <name evidence="8" type="primary">purA</name>
    <name evidence="11" type="ORF">HMPREF0872_07270</name>
</gene>
<dbReference type="HAMAP" id="MF_00011">
    <property type="entry name" value="Adenylosucc_synth"/>
    <property type="match status" value="1"/>
</dbReference>
<evidence type="ECO:0000256" key="7">
    <source>
        <dbReference type="ARBA" id="ARBA00023134"/>
    </source>
</evidence>
<evidence type="ECO:0000313" key="11">
    <source>
        <dbReference type="EMBL" id="KGF46750.1"/>
    </source>
</evidence>
<feature type="binding site" evidence="8">
    <location>
        <position position="304"/>
    </location>
    <ligand>
        <name>GTP</name>
        <dbReference type="ChEBI" id="CHEBI:37565"/>
    </ligand>
</feature>
<reference evidence="11 12" key="1">
    <citation type="submission" date="2014-07" db="EMBL/GenBank/DDBJ databases">
        <authorList>
            <person name="McCorrison J."/>
            <person name="Sanka R."/>
            <person name="Torralba M."/>
            <person name="Gillis M."/>
            <person name="Haft D.H."/>
            <person name="Methe B."/>
            <person name="Sutton G."/>
            <person name="Nelson K.E."/>
        </authorList>
    </citation>
    <scope>NUCLEOTIDE SEQUENCE [LARGE SCALE GENOMIC DNA]</scope>
    <source>
        <strain evidence="11 12">DNF00314</strain>
    </source>
</reference>
<dbReference type="RefSeq" id="WP_038152990.1">
    <property type="nucleotide sequence ID" value="NZ_JRNT01000028.1"/>
</dbReference>
<feature type="active site" description="Proton acceptor" evidence="8">
    <location>
        <position position="13"/>
    </location>
</feature>
<evidence type="ECO:0000256" key="5">
    <source>
        <dbReference type="ARBA" id="ARBA00022755"/>
    </source>
</evidence>
<dbReference type="InterPro" id="IPR033128">
    <property type="entry name" value="Adenylosuccin_syn_Lys_AS"/>
</dbReference>
<comment type="subcellular location">
    <subcellularLocation>
        <location evidence="8">Cytoplasm</location>
    </subcellularLocation>
</comment>
<dbReference type="GO" id="GO:0044208">
    <property type="term" value="P:'de novo' AMP biosynthetic process"/>
    <property type="evidence" value="ECO:0007669"/>
    <property type="project" value="UniProtKB-UniRule"/>
</dbReference>
<dbReference type="PROSITE" id="PS00513">
    <property type="entry name" value="ADENYLOSUCCIN_SYN_2"/>
    <property type="match status" value="1"/>
</dbReference>
<dbReference type="InterPro" id="IPR042111">
    <property type="entry name" value="Adenylosuccinate_synth_dom3"/>
</dbReference>
<comment type="catalytic activity">
    <reaction evidence="8 10">
        <text>IMP + L-aspartate + GTP = N(6)-(1,2-dicarboxyethyl)-AMP + GDP + phosphate + 2 H(+)</text>
        <dbReference type="Rhea" id="RHEA:15753"/>
        <dbReference type="ChEBI" id="CHEBI:15378"/>
        <dbReference type="ChEBI" id="CHEBI:29991"/>
        <dbReference type="ChEBI" id="CHEBI:37565"/>
        <dbReference type="ChEBI" id="CHEBI:43474"/>
        <dbReference type="ChEBI" id="CHEBI:57567"/>
        <dbReference type="ChEBI" id="CHEBI:58053"/>
        <dbReference type="ChEBI" id="CHEBI:58189"/>
        <dbReference type="EC" id="6.3.4.4"/>
    </reaction>
</comment>
<comment type="pathway">
    <text evidence="8 10">Purine metabolism; AMP biosynthesis via de novo pathway; AMP from IMP: step 1/2.</text>
</comment>
<dbReference type="CDD" id="cd03108">
    <property type="entry name" value="AdSS"/>
    <property type="match status" value="1"/>
</dbReference>
<name>A0A096AIV6_9FIRM</name>
<keyword evidence="6 8" id="KW-0460">Magnesium</keyword>
<comment type="cofactor">
    <cofactor evidence="8">
        <name>Mg(2+)</name>
        <dbReference type="ChEBI" id="CHEBI:18420"/>
    </cofactor>
    <text evidence="8">Binds 1 Mg(2+) ion per subunit.</text>
</comment>
<comment type="caution">
    <text evidence="11">The sequence shown here is derived from an EMBL/GenBank/DDBJ whole genome shotgun (WGS) entry which is preliminary data.</text>
</comment>
<feature type="binding site" description="in other chain" evidence="8">
    <location>
        <begin position="38"/>
        <end position="41"/>
    </location>
    <ligand>
        <name>IMP</name>
        <dbReference type="ChEBI" id="CHEBI:58053"/>
        <note>ligand shared between dimeric partners</note>
    </ligand>
</feature>
<sequence>MATSMVIGTQWGDEGKGKIVDYLAEQADVVVRSQGGNNAGHTVVVDDKAFALRLLPSGILYDNKTNVIGTGVVIDPKVFLEELSNLEKQGKSAKGLQISNRAHVIMPYHIRLDEAEEASKGAMKIGTTKNGIGPCYADKVNRVGIRVCDLYDEDLFVTKLKYNVTIKNKMFTNVYGVEPVDFDTILRDYKNYAAQIKKFVADTNSTVINAIKDGKKVLFEGAQATMLDLDHGTYPFVTSSHPVAGGASVGSGVGPHYLNNIVGVVKAYATRVGEGPFPSEQLNEVGEALREIGHEFGTVTGRSRRTGWLDLAVVSYAAGLSSLDYLAITRLDILDTFKEIKICVGYTLDGKPVTGFPADLKELERCEPIYETMEGWQTDISGIREYDALPEAARRYVERIAEVTGVAIGIVSVGPNRNQTIVVQDVFK</sequence>
<dbReference type="SMART" id="SM00788">
    <property type="entry name" value="Adenylsucc_synt"/>
    <property type="match status" value="1"/>
</dbReference>
<dbReference type="FunFam" id="1.10.300.10:FF:000001">
    <property type="entry name" value="Adenylosuccinate synthetase"/>
    <property type="match status" value="1"/>
</dbReference>
<comment type="similarity">
    <text evidence="8 10">Belongs to the adenylosuccinate synthetase family.</text>
</comment>
<keyword evidence="8" id="KW-0963">Cytoplasm</keyword>
<comment type="subunit">
    <text evidence="1 8">Homodimer.</text>
</comment>
<comment type="function">
    <text evidence="8">Plays an important role in the de novo pathway of purine nucleotide biosynthesis. Catalyzes the first committed step in the biosynthesis of AMP from IMP.</text>
</comment>
<feature type="binding site" evidence="8">
    <location>
        <begin position="412"/>
        <end position="414"/>
    </location>
    <ligand>
        <name>GTP</name>
        <dbReference type="ChEBI" id="CHEBI:37565"/>
    </ligand>
</feature>
<dbReference type="GO" id="GO:0004019">
    <property type="term" value="F:adenylosuccinate synthase activity"/>
    <property type="evidence" value="ECO:0007669"/>
    <property type="project" value="UniProtKB-UniRule"/>
</dbReference>
<dbReference type="PROSITE" id="PS01266">
    <property type="entry name" value="ADENYLOSUCCIN_SYN_1"/>
    <property type="match status" value="1"/>
</dbReference>
<feature type="binding site" evidence="8">
    <location>
        <position position="13"/>
    </location>
    <ligand>
        <name>Mg(2+)</name>
        <dbReference type="ChEBI" id="CHEBI:18420"/>
    </ligand>
</feature>
<keyword evidence="2 8" id="KW-0436">Ligase</keyword>
<accession>A0A096AIV6</accession>
<protein>
    <recommendedName>
        <fullName evidence="8 10">Adenylosuccinate synthetase</fullName>
        <shortName evidence="8">AMPSase</shortName>
        <shortName evidence="8">AdSS</shortName>
        <ecNumber evidence="8 10">6.3.4.4</ecNumber>
    </recommendedName>
    <alternativeName>
        <fullName evidence="8">IMP--aspartate ligase</fullName>
    </alternativeName>
</protein>
<dbReference type="GO" id="GO:0046040">
    <property type="term" value="P:IMP metabolic process"/>
    <property type="evidence" value="ECO:0007669"/>
    <property type="project" value="TreeGrafter"/>
</dbReference>
<feature type="binding site" evidence="8">
    <location>
        <position position="40"/>
    </location>
    <ligand>
        <name>Mg(2+)</name>
        <dbReference type="ChEBI" id="CHEBI:18420"/>
    </ligand>
</feature>
<evidence type="ECO:0000256" key="4">
    <source>
        <dbReference type="ARBA" id="ARBA00022741"/>
    </source>
</evidence>
<dbReference type="Gene3D" id="1.10.300.10">
    <property type="entry name" value="Adenylosuccinate Synthetase, subunit A, domain 2"/>
    <property type="match status" value="1"/>
</dbReference>
<evidence type="ECO:0000256" key="9">
    <source>
        <dbReference type="PROSITE-ProRule" id="PRU10134"/>
    </source>
</evidence>
<dbReference type="Proteomes" id="UP000029628">
    <property type="component" value="Unassembled WGS sequence"/>
</dbReference>
<dbReference type="EC" id="6.3.4.4" evidence="8 10"/>
<feature type="active site" description="Proton donor" evidence="8">
    <location>
        <position position="41"/>
    </location>
</feature>
<feature type="binding site" evidence="8">
    <location>
        <begin position="298"/>
        <end position="304"/>
    </location>
    <ligand>
        <name>substrate</name>
    </ligand>
</feature>
<dbReference type="AlphaFoldDB" id="A0A096AIV6"/>
<evidence type="ECO:0000256" key="8">
    <source>
        <dbReference type="HAMAP-Rule" id="MF_00011"/>
    </source>
</evidence>
<evidence type="ECO:0000256" key="6">
    <source>
        <dbReference type="ARBA" id="ARBA00022842"/>
    </source>
</evidence>
<evidence type="ECO:0000256" key="2">
    <source>
        <dbReference type="ARBA" id="ARBA00022598"/>
    </source>
</evidence>
<feature type="binding site" evidence="8">
    <location>
        <begin position="330"/>
        <end position="332"/>
    </location>
    <ligand>
        <name>GTP</name>
        <dbReference type="ChEBI" id="CHEBI:37565"/>
    </ligand>
</feature>
<dbReference type="GO" id="GO:0000287">
    <property type="term" value="F:magnesium ion binding"/>
    <property type="evidence" value="ECO:0007669"/>
    <property type="project" value="UniProtKB-UniRule"/>
</dbReference>
<feature type="binding site" evidence="8">
    <location>
        <begin position="40"/>
        <end position="42"/>
    </location>
    <ligand>
        <name>GTP</name>
        <dbReference type="ChEBI" id="CHEBI:37565"/>
    </ligand>
</feature>
<feature type="active site" evidence="9">
    <location>
        <position position="139"/>
    </location>
</feature>
<dbReference type="InterPro" id="IPR018220">
    <property type="entry name" value="Adenylosuccin_syn_GTP-bd"/>
</dbReference>
<keyword evidence="7 8" id="KW-0342">GTP-binding</keyword>
<dbReference type="Gene3D" id="3.40.440.10">
    <property type="entry name" value="Adenylosuccinate Synthetase, subunit A, domain 1"/>
    <property type="match status" value="1"/>
</dbReference>
<dbReference type="SUPFAM" id="SSF52540">
    <property type="entry name" value="P-loop containing nucleoside triphosphate hydrolases"/>
    <property type="match status" value="1"/>
</dbReference>
<feature type="binding site" description="in other chain" evidence="8">
    <location>
        <position position="223"/>
    </location>
    <ligand>
        <name>IMP</name>
        <dbReference type="ChEBI" id="CHEBI:58053"/>
        <note>ligand shared between dimeric partners</note>
    </ligand>
</feature>
<feature type="binding site" evidence="8">
    <location>
        <begin position="12"/>
        <end position="18"/>
    </location>
    <ligand>
        <name>GTP</name>
        <dbReference type="ChEBI" id="CHEBI:37565"/>
    </ligand>
</feature>
<feature type="binding site" evidence="8">
    <location>
        <position position="142"/>
    </location>
    <ligand>
        <name>IMP</name>
        <dbReference type="ChEBI" id="CHEBI:58053"/>
        <note>ligand shared between dimeric partners</note>
    </ligand>
</feature>
<feature type="binding site" description="in other chain" evidence="8">
    <location>
        <position position="302"/>
    </location>
    <ligand>
        <name>IMP</name>
        <dbReference type="ChEBI" id="CHEBI:58053"/>
        <note>ligand shared between dimeric partners</note>
    </ligand>
</feature>
<evidence type="ECO:0000313" key="12">
    <source>
        <dbReference type="Proteomes" id="UP000029628"/>
    </source>
</evidence>
<dbReference type="GO" id="GO:0005737">
    <property type="term" value="C:cytoplasm"/>
    <property type="evidence" value="ECO:0007669"/>
    <property type="project" value="UniProtKB-SubCell"/>
</dbReference>
<dbReference type="EMBL" id="JRNT01000028">
    <property type="protein sequence ID" value="KGF46750.1"/>
    <property type="molecule type" value="Genomic_DNA"/>
</dbReference>
<dbReference type="NCBIfam" id="TIGR00184">
    <property type="entry name" value="purA"/>
    <property type="match status" value="1"/>
</dbReference>
<keyword evidence="12" id="KW-1185">Reference proteome</keyword>
<dbReference type="InterPro" id="IPR042110">
    <property type="entry name" value="Adenylosuccinate_synth_dom2"/>
</dbReference>
<evidence type="ECO:0000256" key="1">
    <source>
        <dbReference type="ARBA" id="ARBA00011738"/>
    </source>
</evidence>
<dbReference type="GO" id="GO:0005525">
    <property type="term" value="F:GTP binding"/>
    <property type="evidence" value="ECO:0007669"/>
    <property type="project" value="UniProtKB-UniRule"/>
</dbReference>
<feature type="binding site" description="in other chain" evidence="8">
    <location>
        <position position="128"/>
    </location>
    <ligand>
        <name>IMP</name>
        <dbReference type="ChEBI" id="CHEBI:58053"/>
        <note>ligand shared between dimeric partners</note>
    </ligand>
</feature>
<feature type="binding site" description="in other chain" evidence="8">
    <location>
        <position position="238"/>
    </location>
    <ligand>
        <name>IMP</name>
        <dbReference type="ChEBI" id="CHEBI:58053"/>
        <note>ligand shared between dimeric partners</note>
    </ligand>
</feature>
<dbReference type="InterPro" id="IPR027417">
    <property type="entry name" value="P-loop_NTPase"/>
</dbReference>
<dbReference type="InterPro" id="IPR001114">
    <property type="entry name" value="Adenylosuccinate_synthetase"/>
</dbReference>
<dbReference type="UniPathway" id="UPA00075">
    <property type="reaction ID" value="UER00335"/>
</dbReference>